<organism evidence="2 3">
    <name type="scientific">Canavalia gladiata</name>
    <name type="common">Sword bean</name>
    <name type="synonym">Dolichos gladiatus</name>
    <dbReference type="NCBI Taxonomy" id="3824"/>
    <lineage>
        <taxon>Eukaryota</taxon>
        <taxon>Viridiplantae</taxon>
        <taxon>Streptophyta</taxon>
        <taxon>Embryophyta</taxon>
        <taxon>Tracheophyta</taxon>
        <taxon>Spermatophyta</taxon>
        <taxon>Magnoliopsida</taxon>
        <taxon>eudicotyledons</taxon>
        <taxon>Gunneridae</taxon>
        <taxon>Pentapetalae</taxon>
        <taxon>rosids</taxon>
        <taxon>fabids</taxon>
        <taxon>Fabales</taxon>
        <taxon>Fabaceae</taxon>
        <taxon>Papilionoideae</taxon>
        <taxon>50 kb inversion clade</taxon>
        <taxon>NPAAA clade</taxon>
        <taxon>indigoferoid/millettioid clade</taxon>
        <taxon>Phaseoleae</taxon>
        <taxon>Canavalia</taxon>
    </lineage>
</organism>
<proteinExistence type="predicted"/>
<dbReference type="Proteomes" id="UP001367508">
    <property type="component" value="Unassembled WGS sequence"/>
</dbReference>
<evidence type="ECO:0000256" key="1">
    <source>
        <dbReference type="SAM" id="MobiDB-lite"/>
    </source>
</evidence>
<reference evidence="2 3" key="1">
    <citation type="submission" date="2024-01" db="EMBL/GenBank/DDBJ databases">
        <title>The genomes of 5 underutilized Papilionoideae crops provide insights into root nodulation and disease resistanc.</title>
        <authorList>
            <person name="Jiang F."/>
        </authorList>
    </citation>
    <scope>NUCLEOTIDE SEQUENCE [LARGE SCALE GENOMIC DNA]</scope>
    <source>
        <strain evidence="2">LVBAO_FW01</strain>
        <tissue evidence="2">Leaves</tissue>
    </source>
</reference>
<dbReference type="PANTHER" id="PTHR37705:SF1">
    <property type="entry name" value="TRANSMEMBRANE PROTEIN"/>
    <property type="match status" value="1"/>
</dbReference>
<feature type="region of interest" description="Disordered" evidence="1">
    <location>
        <begin position="19"/>
        <end position="43"/>
    </location>
</feature>
<gene>
    <name evidence="2" type="ORF">VNO77_04803</name>
</gene>
<sequence length="105" mass="11813">MHNAYTLFFLRQSVDELTVKESSGPRNDGDGQTIAESNKTKKGKADQRAVMVIRRIELCITMVRMAIDFVMTVAETVVIVQERTAEPMGSLNRASTPLPFYGYLR</sequence>
<accession>A0AAN9N290</accession>
<dbReference type="PANTHER" id="PTHR37705">
    <property type="entry name" value="BNAA08G11710D PROTEIN"/>
    <property type="match status" value="1"/>
</dbReference>
<comment type="caution">
    <text evidence="2">The sequence shown here is derived from an EMBL/GenBank/DDBJ whole genome shotgun (WGS) entry which is preliminary data.</text>
</comment>
<dbReference type="EMBL" id="JAYMYQ010000001">
    <property type="protein sequence ID" value="KAK7362683.1"/>
    <property type="molecule type" value="Genomic_DNA"/>
</dbReference>
<keyword evidence="3" id="KW-1185">Reference proteome</keyword>
<dbReference type="AlphaFoldDB" id="A0AAN9N290"/>
<name>A0AAN9N290_CANGL</name>
<evidence type="ECO:0000313" key="3">
    <source>
        <dbReference type="Proteomes" id="UP001367508"/>
    </source>
</evidence>
<protein>
    <submittedName>
        <fullName evidence="2">Uncharacterized protein</fullName>
    </submittedName>
</protein>
<evidence type="ECO:0000313" key="2">
    <source>
        <dbReference type="EMBL" id="KAK7362683.1"/>
    </source>
</evidence>